<dbReference type="Proteomes" id="UP000623467">
    <property type="component" value="Unassembled WGS sequence"/>
</dbReference>
<comment type="caution">
    <text evidence="1">The sequence shown here is derived from an EMBL/GenBank/DDBJ whole genome shotgun (WGS) entry which is preliminary data.</text>
</comment>
<evidence type="ECO:0000313" key="2">
    <source>
        <dbReference type="Proteomes" id="UP000623467"/>
    </source>
</evidence>
<dbReference type="AlphaFoldDB" id="A0A8H6XFL8"/>
<protein>
    <submittedName>
        <fullName evidence="1">Uncharacterized protein</fullName>
    </submittedName>
</protein>
<dbReference type="EMBL" id="JACAZH010000031">
    <property type="protein sequence ID" value="KAF7339666.1"/>
    <property type="molecule type" value="Genomic_DNA"/>
</dbReference>
<name>A0A8H6XFL8_9AGAR</name>
<evidence type="ECO:0000313" key="1">
    <source>
        <dbReference type="EMBL" id="KAF7339666.1"/>
    </source>
</evidence>
<sequence length="147" mass="16373">MLFHFRRKEDPWEVVDSKIIEPVHMYDEEEDLDVASVGEVDTCGTYFFNVGQLKDATDLKKCGRIRTTAAPHRDGQKGIQCPVVGKLGFDPLSPREAPSGSSELWRTSYVTYLLAADKTNVVLAARVVGNLPPLRPPPFMQVLQDAV</sequence>
<keyword evidence="2" id="KW-1185">Reference proteome</keyword>
<organism evidence="1 2">
    <name type="scientific">Mycena sanguinolenta</name>
    <dbReference type="NCBI Taxonomy" id="230812"/>
    <lineage>
        <taxon>Eukaryota</taxon>
        <taxon>Fungi</taxon>
        <taxon>Dikarya</taxon>
        <taxon>Basidiomycota</taxon>
        <taxon>Agaricomycotina</taxon>
        <taxon>Agaricomycetes</taxon>
        <taxon>Agaricomycetidae</taxon>
        <taxon>Agaricales</taxon>
        <taxon>Marasmiineae</taxon>
        <taxon>Mycenaceae</taxon>
        <taxon>Mycena</taxon>
    </lineage>
</organism>
<gene>
    <name evidence="1" type="ORF">MSAN_02181600</name>
</gene>
<proteinExistence type="predicted"/>
<reference evidence="1" key="1">
    <citation type="submission" date="2020-05" db="EMBL/GenBank/DDBJ databases">
        <title>Mycena genomes resolve the evolution of fungal bioluminescence.</title>
        <authorList>
            <person name="Tsai I.J."/>
        </authorList>
    </citation>
    <scope>NUCLEOTIDE SEQUENCE</scope>
    <source>
        <strain evidence="1">160909Yilan</strain>
    </source>
</reference>
<accession>A0A8H6XFL8</accession>
<dbReference type="OrthoDB" id="3349961at2759"/>